<reference evidence="3" key="1">
    <citation type="submission" date="2016-10" db="EMBL/GenBank/DDBJ databases">
        <authorList>
            <person name="Varghese N."/>
            <person name="Submissions S."/>
        </authorList>
    </citation>
    <scope>NUCLEOTIDE SEQUENCE [LARGE SCALE GENOMIC DNA]</scope>
    <source>
        <strain evidence="3">DSM 22127</strain>
    </source>
</reference>
<evidence type="ECO:0000313" key="2">
    <source>
        <dbReference type="EMBL" id="SDS22689.1"/>
    </source>
</evidence>
<keyword evidence="3" id="KW-1185">Reference proteome</keyword>
<feature type="transmembrane region" description="Helical" evidence="1">
    <location>
        <begin position="150"/>
        <end position="167"/>
    </location>
</feature>
<organism evidence="2 3">
    <name type="scientific">Nocardioides scoriae</name>
    <dbReference type="NCBI Taxonomy" id="642780"/>
    <lineage>
        <taxon>Bacteria</taxon>
        <taxon>Bacillati</taxon>
        <taxon>Actinomycetota</taxon>
        <taxon>Actinomycetes</taxon>
        <taxon>Propionibacteriales</taxon>
        <taxon>Nocardioidaceae</taxon>
        <taxon>Nocardioides</taxon>
    </lineage>
</organism>
<feature type="transmembrane region" description="Helical" evidence="1">
    <location>
        <begin position="357"/>
        <end position="376"/>
    </location>
</feature>
<keyword evidence="1" id="KW-0472">Membrane</keyword>
<proteinExistence type="predicted"/>
<feature type="transmembrane region" description="Helical" evidence="1">
    <location>
        <begin position="229"/>
        <end position="248"/>
    </location>
</feature>
<dbReference type="OrthoDB" id="3778510at2"/>
<evidence type="ECO:0000313" key="3">
    <source>
        <dbReference type="Proteomes" id="UP000198859"/>
    </source>
</evidence>
<evidence type="ECO:0008006" key="4">
    <source>
        <dbReference type="Google" id="ProtNLM"/>
    </source>
</evidence>
<feature type="transmembrane region" description="Helical" evidence="1">
    <location>
        <begin position="91"/>
        <end position="114"/>
    </location>
</feature>
<dbReference type="Proteomes" id="UP000198859">
    <property type="component" value="Chromosome I"/>
</dbReference>
<dbReference type="AlphaFoldDB" id="A0A1H1QIF0"/>
<keyword evidence="1" id="KW-1133">Transmembrane helix</keyword>
<name>A0A1H1QIF0_9ACTN</name>
<accession>A0A1H1QIF0</accession>
<feature type="transmembrane region" description="Helical" evidence="1">
    <location>
        <begin position="179"/>
        <end position="209"/>
    </location>
</feature>
<dbReference type="EMBL" id="LT629757">
    <property type="protein sequence ID" value="SDS22689.1"/>
    <property type="molecule type" value="Genomic_DNA"/>
</dbReference>
<keyword evidence="1" id="KW-0812">Transmembrane</keyword>
<dbReference type="RefSeq" id="WP_157682773.1">
    <property type="nucleotide sequence ID" value="NZ_LT629757.1"/>
</dbReference>
<dbReference type="STRING" id="642780.SAMN04488570_1412"/>
<feature type="transmembrane region" description="Helical" evidence="1">
    <location>
        <begin position="329"/>
        <end position="351"/>
    </location>
</feature>
<gene>
    <name evidence="2" type="ORF">SAMN04488570_1412</name>
</gene>
<feature type="transmembrane region" description="Helical" evidence="1">
    <location>
        <begin position="121"/>
        <end position="144"/>
    </location>
</feature>
<evidence type="ECO:0000256" key="1">
    <source>
        <dbReference type="SAM" id="Phobius"/>
    </source>
</evidence>
<protein>
    <recommendedName>
        <fullName evidence="4">Dolichyl-phosphate-mannose-protein mannosyltransferase</fullName>
    </recommendedName>
</protein>
<feature type="transmembrane region" description="Helical" evidence="1">
    <location>
        <begin position="297"/>
        <end position="317"/>
    </location>
</feature>
<sequence length="621" mass="66685">MSHAAATPTSSWRDAHHPAVAAAAGLVLLQLLLRGTGLVQGWFYGDDLEFLRQAQGRPLSLSYLLAPHDSQLMPGGIALTWLVERVGDYPWAAAAVSVLVLQALAGTACWAMLCELFGVRWWCLAPLALYLFSPLTLTAFFWWAAALNQVPVQLCFFLVVLLHVRHLRSGRRRDGVLAVAALLLGLACYVKAVLVVLPLLALSVLWWGLEEHPGRRPLARAVAHLRAHLVLWAAYAVAVGGYLAYYLLRVPNPVATGEATPYLGLADTLVRRSLGPALLGGPWTWDDRNPPLAVSAAPGWAVALSWLVLLGVLVGLWRTFRPGWRPAAVVLPYLVVSVVLVARGRASLLGVDSGLELRYLADLAPVLSLALGLVVVGRRPLAPAPGHDGPHLPSLPPRAAWDPRTARWETLGGAALVLALVAGTAVSSVRYAGHWTADFPTRAYVQRVVGESQTQRLELLDEPVPGRVVPGTSFPENLPSRVFAPLGRERVAASDAGTDLGILDDDGAPAVPEVAGAVSEPGPLRDCGYAVRTTPVDLPMSGQPQRFFWWLEVAYLASQDGAMTITVGDQQLRGEVRAGLHRWYVRGEGPVDRVSIRTDRPGTALCLDRVSVGDVSAVPAP</sequence>